<sequence length="50" mass="5427">MVLPSRVFPFMPSSASLASSGFSNVTKPKPRDLCVSRSLITSTFRDVPVL</sequence>
<protein>
    <submittedName>
        <fullName evidence="1">Uncharacterized protein</fullName>
    </submittedName>
</protein>
<reference evidence="1" key="1">
    <citation type="submission" date="2014-11" db="EMBL/GenBank/DDBJ databases">
        <authorList>
            <person name="Amaro Gonzalez C."/>
        </authorList>
    </citation>
    <scope>NUCLEOTIDE SEQUENCE</scope>
</reference>
<reference evidence="1" key="2">
    <citation type="journal article" date="2015" name="Fish Shellfish Immunol.">
        <title>Early steps in the European eel (Anguilla anguilla)-Vibrio vulnificus interaction in the gills: Role of the RtxA13 toxin.</title>
        <authorList>
            <person name="Callol A."/>
            <person name="Pajuelo D."/>
            <person name="Ebbesson L."/>
            <person name="Teles M."/>
            <person name="MacKenzie S."/>
            <person name="Amaro C."/>
        </authorList>
    </citation>
    <scope>NUCLEOTIDE SEQUENCE</scope>
</reference>
<proteinExistence type="predicted"/>
<dbReference type="EMBL" id="GBXM01002658">
    <property type="protein sequence ID" value="JAI05920.1"/>
    <property type="molecule type" value="Transcribed_RNA"/>
</dbReference>
<dbReference type="AlphaFoldDB" id="A0A0E9XTE0"/>
<evidence type="ECO:0000313" key="1">
    <source>
        <dbReference type="EMBL" id="JAI05920.1"/>
    </source>
</evidence>
<name>A0A0E9XTE0_ANGAN</name>
<accession>A0A0E9XTE0</accession>
<organism evidence="1">
    <name type="scientific">Anguilla anguilla</name>
    <name type="common">European freshwater eel</name>
    <name type="synonym">Muraena anguilla</name>
    <dbReference type="NCBI Taxonomy" id="7936"/>
    <lineage>
        <taxon>Eukaryota</taxon>
        <taxon>Metazoa</taxon>
        <taxon>Chordata</taxon>
        <taxon>Craniata</taxon>
        <taxon>Vertebrata</taxon>
        <taxon>Euteleostomi</taxon>
        <taxon>Actinopterygii</taxon>
        <taxon>Neopterygii</taxon>
        <taxon>Teleostei</taxon>
        <taxon>Anguilliformes</taxon>
        <taxon>Anguillidae</taxon>
        <taxon>Anguilla</taxon>
    </lineage>
</organism>